<dbReference type="InterPro" id="IPR000415">
    <property type="entry name" value="Nitroreductase-like"/>
</dbReference>
<dbReference type="CDD" id="cd02136">
    <property type="entry name" value="PnbA_NfnB-like"/>
    <property type="match status" value="1"/>
</dbReference>
<organism evidence="5 6">
    <name type="scientific">Acuticoccus sediminis</name>
    <dbReference type="NCBI Taxonomy" id="2184697"/>
    <lineage>
        <taxon>Bacteria</taxon>
        <taxon>Pseudomonadati</taxon>
        <taxon>Pseudomonadota</taxon>
        <taxon>Alphaproteobacteria</taxon>
        <taxon>Hyphomicrobiales</taxon>
        <taxon>Amorphaceae</taxon>
        <taxon>Acuticoccus</taxon>
    </lineage>
</organism>
<dbReference type="InterPro" id="IPR029479">
    <property type="entry name" value="Nitroreductase"/>
</dbReference>
<evidence type="ECO:0000313" key="5">
    <source>
        <dbReference type="EMBL" id="RAI04121.1"/>
    </source>
</evidence>
<gene>
    <name evidence="5" type="ORF">DLJ53_06635</name>
</gene>
<evidence type="ECO:0000259" key="4">
    <source>
        <dbReference type="Pfam" id="PF00881"/>
    </source>
</evidence>
<keyword evidence="3" id="KW-0560">Oxidoreductase</keyword>
<dbReference type="PANTHER" id="PTHR23026:SF90">
    <property type="entry name" value="IODOTYROSINE DEIODINASE 1"/>
    <property type="match status" value="1"/>
</dbReference>
<dbReference type="AlphaFoldDB" id="A0A8B2NZ69"/>
<accession>A0A8B2NZ69</accession>
<proteinExistence type="predicted"/>
<comment type="caution">
    <text evidence="5">The sequence shown here is derived from an EMBL/GenBank/DDBJ whole genome shotgun (WGS) entry which is preliminary data.</text>
</comment>
<evidence type="ECO:0000256" key="2">
    <source>
        <dbReference type="ARBA" id="ARBA00022643"/>
    </source>
</evidence>
<dbReference type="Proteomes" id="UP000249590">
    <property type="component" value="Unassembled WGS sequence"/>
</dbReference>
<sequence length="224" mass="25039">MDVSEAVARRISVRAFLERPVPGEIIHRVIAEAARAPSGGNLQPWHIDIVAGEAMARFRAMMKDVLAEHPRGEPEREYSVYPPDLTPPYSDRRFDVGETMYATMGIVREDKKARGAWFRRNADFFGAPMALFCTVDRQMGPPQWSDLGMYLQTVMLLLQAEGVSTCAQEYWSAYPRAVGKFLGTPPERMLFTGIAIGYADPDHPANTHRAHRAALADFATFHGV</sequence>
<protein>
    <submittedName>
        <fullName evidence="5">Nitroreductase family protein</fullName>
    </submittedName>
</protein>
<reference evidence="5 6" key="1">
    <citation type="submission" date="2018-05" db="EMBL/GenBank/DDBJ databases">
        <title>Acuticoccus sediminis sp. nov., isolated from deep-sea sediment of Indian Ocean.</title>
        <authorList>
            <person name="Liu X."/>
            <person name="Lai Q."/>
            <person name="Du Y."/>
            <person name="Sun F."/>
            <person name="Zhang X."/>
            <person name="Wang S."/>
            <person name="Shao Z."/>
        </authorList>
    </citation>
    <scope>NUCLEOTIDE SEQUENCE [LARGE SCALE GENOMIC DNA]</scope>
    <source>
        <strain evidence="5 6">PTG4-2</strain>
    </source>
</reference>
<dbReference type="InterPro" id="IPR050627">
    <property type="entry name" value="Nitroreductase/BluB"/>
</dbReference>
<dbReference type="Gene3D" id="3.40.109.10">
    <property type="entry name" value="NADH Oxidase"/>
    <property type="match status" value="1"/>
</dbReference>
<keyword evidence="6" id="KW-1185">Reference proteome</keyword>
<keyword evidence="1" id="KW-0285">Flavoprotein</keyword>
<dbReference type="RefSeq" id="WP_111343331.1">
    <property type="nucleotide sequence ID" value="NZ_JAIWKD010000001.1"/>
</dbReference>
<evidence type="ECO:0000256" key="1">
    <source>
        <dbReference type="ARBA" id="ARBA00022630"/>
    </source>
</evidence>
<evidence type="ECO:0000256" key="3">
    <source>
        <dbReference type="ARBA" id="ARBA00023002"/>
    </source>
</evidence>
<dbReference type="Pfam" id="PF00881">
    <property type="entry name" value="Nitroreductase"/>
    <property type="match status" value="1"/>
</dbReference>
<name>A0A8B2NZ69_9HYPH</name>
<dbReference type="SUPFAM" id="SSF55469">
    <property type="entry name" value="FMN-dependent nitroreductase-like"/>
    <property type="match status" value="1"/>
</dbReference>
<dbReference type="OrthoDB" id="9802510at2"/>
<keyword evidence="2" id="KW-0288">FMN</keyword>
<dbReference type="GO" id="GO:0016491">
    <property type="term" value="F:oxidoreductase activity"/>
    <property type="evidence" value="ECO:0007669"/>
    <property type="project" value="UniProtKB-KW"/>
</dbReference>
<dbReference type="PANTHER" id="PTHR23026">
    <property type="entry name" value="NADPH NITROREDUCTASE"/>
    <property type="match status" value="1"/>
</dbReference>
<evidence type="ECO:0000313" key="6">
    <source>
        <dbReference type="Proteomes" id="UP000249590"/>
    </source>
</evidence>
<dbReference type="EMBL" id="QHHQ01000001">
    <property type="protein sequence ID" value="RAI04121.1"/>
    <property type="molecule type" value="Genomic_DNA"/>
</dbReference>
<feature type="domain" description="Nitroreductase" evidence="4">
    <location>
        <begin position="8"/>
        <end position="198"/>
    </location>
</feature>